<reference evidence="1" key="1">
    <citation type="submission" date="2017-05" db="UniProtKB">
        <authorList>
            <consortium name="EnsemblMetazoa"/>
        </authorList>
    </citation>
    <scope>IDENTIFICATION</scope>
</reference>
<proteinExistence type="predicted"/>
<accession>A0A1X7U529</accession>
<protein>
    <submittedName>
        <fullName evidence="1">Uncharacterized protein</fullName>
    </submittedName>
</protein>
<name>A0A1X7U529_AMPQE</name>
<dbReference type="EnsemblMetazoa" id="Aqu2.1.22634_001">
    <property type="protein sequence ID" value="Aqu2.1.22634_001"/>
    <property type="gene ID" value="Aqu2.1.22634"/>
</dbReference>
<evidence type="ECO:0000313" key="1">
    <source>
        <dbReference type="EnsemblMetazoa" id="Aqu2.1.22634_001"/>
    </source>
</evidence>
<dbReference type="AlphaFoldDB" id="A0A1X7U529"/>
<organism evidence="1">
    <name type="scientific">Amphimedon queenslandica</name>
    <name type="common">Sponge</name>
    <dbReference type="NCBI Taxonomy" id="400682"/>
    <lineage>
        <taxon>Eukaryota</taxon>
        <taxon>Metazoa</taxon>
        <taxon>Porifera</taxon>
        <taxon>Demospongiae</taxon>
        <taxon>Heteroscleromorpha</taxon>
        <taxon>Haplosclerida</taxon>
        <taxon>Niphatidae</taxon>
        <taxon>Amphimedon</taxon>
    </lineage>
</organism>
<dbReference type="InParanoid" id="A0A1X7U529"/>
<sequence length="61" mass="6931">MSSESSSILKIVFLILIKRGFTSSYMGRLKRKGLGLMQSKVCHFGRGFGERQRISIRMLHG</sequence>